<dbReference type="RefSeq" id="WP_058528166.1">
    <property type="nucleotide sequence ID" value="NZ_CAAAHZ010000005.1"/>
</dbReference>
<dbReference type="Pfam" id="PF07313">
    <property type="entry name" value="AmiA-like"/>
    <property type="match status" value="1"/>
</dbReference>
<gene>
    <name evidence="2" type="ORF">Llon_0154</name>
</gene>
<proteinExistence type="predicted"/>
<feature type="chain" id="PRO_5006915058" description="DUF1460 domain-containing protein" evidence="1">
    <location>
        <begin position="27"/>
        <end position="332"/>
    </location>
</feature>
<dbReference type="AlphaFoldDB" id="A0A0W0VTF7"/>
<dbReference type="Gene3D" id="1.10.287.520">
    <property type="entry name" value="Helix hairpin bin"/>
    <property type="match status" value="1"/>
</dbReference>
<evidence type="ECO:0008006" key="4">
    <source>
        <dbReference type="Google" id="ProtNLM"/>
    </source>
</evidence>
<dbReference type="PATRIC" id="fig|45068.5.peg.162"/>
<dbReference type="OrthoDB" id="8740273at2"/>
<dbReference type="Gene3D" id="1.10.3670.10">
    <property type="entry name" value="Putative xylanase like domain"/>
    <property type="match status" value="1"/>
</dbReference>
<evidence type="ECO:0000313" key="2">
    <source>
        <dbReference type="EMBL" id="KTD23269.1"/>
    </source>
</evidence>
<dbReference type="Proteomes" id="UP000054997">
    <property type="component" value="Unassembled WGS sequence"/>
</dbReference>
<name>A0A0W0VTF7_9GAMM</name>
<dbReference type="InterPro" id="IPR010846">
    <property type="entry name" value="AmiA-like"/>
</dbReference>
<dbReference type="Gene3D" id="2.30.260.10">
    <property type="entry name" value="putative xylanase like domain"/>
    <property type="match status" value="1"/>
</dbReference>
<accession>A0A0W0VTF7</accession>
<reference evidence="2 3" key="1">
    <citation type="submission" date="2015-11" db="EMBL/GenBank/DDBJ databases">
        <title>Genomic analysis of 38 Legionella species identifies large and diverse effector repertoires.</title>
        <authorList>
            <person name="Burstein D."/>
            <person name="Amaro F."/>
            <person name="Zusman T."/>
            <person name="Lifshitz Z."/>
            <person name="Cohen O."/>
            <person name="Gilbert J.A."/>
            <person name="Pupko T."/>
            <person name="Shuman H.A."/>
            <person name="Segal G."/>
        </authorList>
    </citation>
    <scope>NUCLEOTIDE SEQUENCE [LARGE SCALE GENOMIC DNA]</scope>
    <source>
        <strain evidence="2 3">ATCC 49505</strain>
    </source>
</reference>
<evidence type="ECO:0000313" key="3">
    <source>
        <dbReference type="Proteomes" id="UP000054997"/>
    </source>
</evidence>
<evidence type="ECO:0000256" key="1">
    <source>
        <dbReference type="SAM" id="SignalP"/>
    </source>
</evidence>
<organism evidence="2 3">
    <name type="scientific">Legionella londiniensis</name>
    <dbReference type="NCBI Taxonomy" id="45068"/>
    <lineage>
        <taxon>Bacteria</taxon>
        <taxon>Pseudomonadati</taxon>
        <taxon>Pseudomonadota</taxon>
        <taxon>Gammaproteobacteria</taxon>
        <taxon>Legionellales</taxon>
        <taxon>Legionellaceae</taxon>
        <taxon>Legionella</taxon>
    </lineage>
</organism>
<protein>
    <recommendedName>
        <fullName evidence="4">DUF1460 domain-containing protein</fullName>
    </recommendedName>
</protein>
<sequence length="332" mass="37941">MAQSTFFKWIFLLFWAFMPAASLCFAVSNAENKLIEQLYHKLSHLPQNDMQNRITAISSWFLGKPYLLGALGEGNHGAYDQFPLHRFDAFDCETFVDTVLALALAEDAQTFKQCINQIRYRDGKVSFFNRNHFASLDWNLNNQKQGFLKDITPGFTNKHNKPVAKIAKAYIDKPAWYRHFDSKIIRIADADERLINQKLQSLKERGGKLQGAVSVIPYIPLSVLFTKKGEPNQHLFKQIPNASIIEIVRPNWDLRSRIGTCLNVSHLGFAIWKDDTLMFREASSIHQRTVDVPLIDYLQDALKSPTIKGINVQIVLPEKTFKGDCRNVGKNP</sequence>
<dbReference type="EMBL" id="LNYK01000001">
    <property type="protein sequence ID" value="KTD23269.1"/>
    <property type="molecule type" value="Genomic_DNA"/>
</dbReference>
<keyword evidence="3" id="KW-1185">Reference proteome</keyword>
<comment type="caution">
    <text evidence="2">The sequence shown here is derived from an EMBL/GenBank/DDBJ whole genome shotgun (WGS) entry which is preliminary data.</text>
</comment>
<dbReference type="STRING" id="45068.Llon_0154"/>
<dbReference type="InterPro" id="IPR038765">
    <property type="entry name" value="Papain-like_cys_pep_sf"/>
</dbReference>
<keyword evidence="1" id="KW-0732">Signal</keyword>
<dbReference type="SUPFAM" id="SSF54001">
    <property type="entry name" value="Cysteine proteinases"/>
    <property type="match status" value="1"/>
</dbReference>
<feature type="signal peptide" evidence="1">
    <location>
        <begin position="1"/>
        <end position="26"/>
    </location>
</feature>